<dbReference type="InterPro" id="IPR039121">
    <property type="entry name" value="NUDT19"/>
</dbReference>
<gene>
    <name evidence="8" type="ORF">UFOPK3001_00450</name>
</gene>
<sequence>MTVTDRPEVLDYDPHRVPTRPAATVMLVRDAAASGIEVFMMRRTAAAVFAASQYVFPGGKVDDADHAVNMEPWCDGRTDASSSGLLQVPAGGLSFWVAAIRECFEEAGVLLARNTASDDIISFDDASVAARFSAYRDEMNAGQLDLGDLCRREDLRLITDAIGYVSHWITPIGPPRRFDARFFIARAPQAQEPLHDDNETVESLWVRPSEALDRFRAGNLAMFPPTAANLEFLADHSSADVALASAVAHGKTPPAVHPKVKANDDGKVVVTLFPGDGGYDAAPDYEVIA</sequence>
<dbReference type="SUPFAM" id="SSF55811">
    <property type="entry name" value="Nudix"/>
    <property type="match status" value="1"/>
</dbReference>
<dbReference type="AlphaFoldDB" id="A0A6J6XCK9"/>
<dbReference type="InterPro" id="IPR000086">
    <property type="entry name" value="NUDIX_hydrolase_dom"/>
</dbReference>
<organism evidence="8">
    <name type="scientific">freshwater metagenome</name>
    <dbReference type="NCBI Taxonomy" id="449393"/>
    <lineage>
        <taxon>unclassified sequences</taxon>
        <taxon>metagenomes</taxon>
        <taxon>ecological metagenomes</taxon>
    </lineage>
</organism>
<dbReference type="Gene3D" id="3.90.79.10">
    <property type="entry name" value="Nucleoside Triphosphate Pyrophosphohydrolase"/>
    <property type="match status" value="1"/>
</dbReference>
<evidence type="ECO:0000256" key="4">
    <source>
        <dbReference type="ARBA" id="ARBA00022801"/>
    </source>
</evidence>
<evidence type="ECO:0000256" key="6">
    <source>
        <dbReference type="ARBA" id="ARBA00023211"/>
    </source>
</evidence>
<dbReference type="GO" id="GO:0016818">
    <property type="term" value="F:hydrolase activity, acting on acid anhydrides, in phosphorus-containing anhydrides"/>
    <property type="evidence" value="ECO:0007669"/>
    <property type="project" value="InterPro"/>
</dbReference>
<evidence type="ECO:0000256" key="2">
    <source>
        <dbReference type="ARBA" id="ARBA00001946"/>
    </source>
</evidence>
<protein>
    <submittedName>
        <fullName evidence="8">Unannotated protein</fullName>
    </submittedName>
</protein>
<keyword evidence="3" id="KW-0479">Metal-binding</keyword>
<evidence type="ECO:0000256" key="5">
    <source>
        <dbReference type="ARBA" id="ARBA00022842"/>
    </source>
</evidence>
<evidence type="ECO:0000313" key="8">
    <source>
        <dbReference type="EMBL" id="CAB4793284.1"/>
    </source>
</evidence>
<proteinExistence type="predicted"/>
<keyword evidence="6" id="KW-0464">Manganese</keyword>
<keyword evidence="4" id="KW-0378">Hydrolase</keyword>
<dbReference type="EMBL" id="CAFAAJ010000019">
    <property type="protein sequence ID" value="CAB4793284.1"/>
    <property type="molecule type" value="Genomic_DNA"/>
</dbReference>
<dbReference type="PROSITE" id="PS51462">
    <property type="entry name" value="NUDIX"/>
    <property type="match status" value="1"/>
</dbReference>
<dbReference type="CDD" id="cd18870">
    <property type="entry name" value="NUDIX_AcylCoAdiphos_Nudt19"/>
    <property type="match status" value="1"/>
</dbReference>
<accession>A0A6J6XCK9</accession>
<dbReference type="PANTHER" id="PTHR12318:SF0">
    <property type="entry name" value="ACYL-COENZYME A DIPHOSPHATASE NUDT19"/>
    <property type="match status" value="1"/>
</dbReference>
<dbReference type="PANTHER" id="PTHR12318">
    <property type="entry name" value="TESTOSTERONE-REGULATED PROTEIN RP2"/>
    <property type="match status" value="1"/>
</dbReference>
<name>A0A6J6XCK9_9ZZZZ</name>
<reference evidence="8" key="1">
    <citation type="submission" date="2020-05" db="EMBL/GenBank/DDBJ databases">
        <authorList>
            <person name="Chiriac C."/>
            <person name="Salcher M."/>
            <person name="Ghai R."/>
            <person name="Kavagutti S V."/>
        </authorList>
    </citation>
    <scope>NUCLEOTIDE SEQUENCE</scope>
</reference>
<dbReference type="GO" id="GO:0046872">
    <property type="term" value="F:metal ion binding"/>
    <property type="evidence" value="ECO:0007669"/>
    <property type="project" value="UniProtKB-KW"/>
</dbReference>
<evidence type="ECO:0000256" key="1">
    <source>
        <dbReference type="ARBA" id="ARBA00001936"/>
    </source>
</evidence>
<evidence type="ECO:0000256" key="3">
    <source>
        <dbReference type="ARBA" id="ARBA00022723"/>
    </source>
</evidence>
<comment type="cofactor">
    <cofactor evidence="2">
        <name>Mg(2+)</name>
        <dbReference type="ChEBI" id="CHEBI:18420"/>
    </cofactor>
</comment>
<comment type="cofactor">
    <cofactor evidence="1">
        <name>Mn(2+)</name>
        <dbReference type="ChEBI" id="CHEBI:29035"/>
    </cofactor>
</comment>
<evidence type="ECO:0000259" key="7">
    <source>
        <dbReference type="PROSITE" id="PS51462"/>
    </source>
</evidence>
<dbReference type="InterPro" id="IPR015797">
    <property type="entry name" value="NUDIX_hydrolase-like_dom_sf"/>
</dbReference>
<keyword evidence="5" id="KW-0460">Magnesium</keyword>
<feature type="domain" description="Nudix hydrolase" evidence="7">
    <location>
        <begin position="18"/>
        <end position="228"/>
    </location>
</feature>